<evidence type="ECO:0000313" key="11">
    <source>
        <dbReference type="EMBL" id="CAB4265390.1"/>
    </source>
</evidence>
<keyword evidence="5" id="KW-0645">Protease</keyword>
<evidence type="ECO:0000313" key="12">
    <source>
        <dbReference type="Proteomes" id="UP000507222"/>
    </source>
</evidence>
<evidence type="ECO:0000256" key="8">
    <source>
        <dbReference type="ARBA" id="ARBA00023157"/>
    </source>
</evidence>
<dbReference type="InterPro" id="IPR033124">
    <property type="entry name" value="Ser_caboxypep_his_AS"/>
</dbReference>
<dbReference type="CDD" id="cd10537">
    <property type="entry name" value="SET_SETD9"/>
    <property type="match status" value="1"/>
</dbReference>
<dbReference type="Gene3D" id="3.40.50.1820">
    <property type="entry name" value="alpha/beta hydrolase"/>
    <property type="match status" value="1"/>
</dbReference>
<evidence type="ECO:0000256" key="4">
    <source>
        <dbReference type="ARBA" id="ARBA00022645"/>
    </source>
</evidence>
<gene>
    <name evidence="11" type="ORF">CURHAP_LOCUS7508</name>
</gene>
<evidence type="ECO:0000256" key="6">
    <source>
        <dbReference type="ARBA" id="ARBA00022729"/>
    </source>
</evidence>
<comment type="similarity">
    <text evidence="2">Belongs to the peptidase S10 family.</text>
</comment>
<evidence type="ECO:0000256" key="5">
    <source>
        <dbReference type="ARBA" id="ARBA00022670"/>
    </source>
</evidence>
<keyword evidence="6" id="KW-0732">Signal</keyword>
<dbReference type="GO" id="GO:0006508">
    <property type="term" value="P:proteolysis"/>
    <property type="evidence" value="ECO:0007669"/>
    <property type="project" value="UniProtKB-KW"/>
</dbReference>
<dbReference type="FunFam" id="3.40.50.1820:FF:000030">
    <property type="entry name" value="Carboxypeptidase"/>
    <property type="match status" value="1"/>
</dbReference>
<proteinExistence type="inferred from homology"/>
<dbReference type="EMBL" id="CAEKDK010000001">
    <property type="protein sequence ID" value="CAB4265390.1"/>
    <property type="molecule type" value="Genomic_DNA"/>
</dbReference>
<evidence type="ECO:0000256" key="1">
    <source>
        <dbReference type="ARBA" id="ARBA00004613"/>
    </source>
</evidence>
<dbReference type="GO" id="GO:0005576">
    <property type="term" value="C:extracellular region"/>
    <property type="evidence" value="ECO:0007669"/>
    <property type="project" value="UniProtKB-SubCell"/>
</dbReference>
<comment type="subcellular location">
    <subcellularLocation>
        <location evidence="1">Secreted</location>
    </subcellularLocation>
</comment>
<sequence>MKRTRRGTTEASSSRPDRQCPTTSARRHKAVSNVVTEVEDVAATHDSNVDAEIVDVCATNYTNVEVDVEPTEPSQNNQILVVFAVEDIAGGGNGNGTSREAELEVIREADRVINLPGQPPVSFPHYAGYVQLPNYHNSHNTSSSTSSSSNKALFYWFFHAQQNASSKPLLLWLNGGPGCSSVAYGAAQELGPFLVRSNGTLILNNFSWNKVANVLFLEAPVGVGFSYTNNSKDVETLGDAVTAADSYAFLVEWFKRFPAFKSREFYISGESYAGHYVPQLADLIYQRNKHSSSSSYINLKGFMIGNAVINGPTDSRGMFDYAWSHAIISDQLHYNLVNECDFAHENNQTEHCNDHMRAFLQAYSDIDIYGIYAPVCLSSSSSNSNKAKASTYNSIRLLVAPRLLTQHELWHTLPSGYDPCTENYVEQYFNREDVQRALHANVTKLSYPYTPCSGVIKGWNDSPDTLLPVIQKLLKAGLRIWIYSGDTDGRVPVTSTRYSIKKMGLRVKQEWRAWFDEGQVAGWVETYQEGGGLTFATVRGAGHQVPAFAPRRNCSRIAVVGLGEESSFLHPPSSSLLSLLLSSEMAFLFHKFQEFVKTLAKNSMLSKNPRQLQFEADINRLFLYTSYNRLGRNADEADVDEIIDMASKAPVADQQKQVQENIHLQIKSFCMSMDKLLLPDVKKINEGIESSEQSNPAPRQSGLSFAIGRNTPSVKHHDVPETRPLGRADVSQRLKDLIGYTLDIKPSQIPHKEAGQGLFLNGECDVGAVVAVYPGVIYSPAYYRYIPGYPRVNAQNSYLITRYDGTVINAQPWGSGGETRDFWDGLTVPEIRPNMQGGEKGPDRFWKLLSKPLDQRQLGNRGNLLEGRNPLALAHFANHPAKDMAPNVMICPYDFPLTENEMRVYIPNVVFGDAEEVKMKRFGSFWFKLGGSRNGGSDVPVLKTLVLVATRALSDEEVLLNYRLSNSKRRPGWYTPVDEEEDRRRWS</sequence>
<keyword evidence="4" id="KW-0121">Carboxypeptidase</keyword>
<evidence type="ECO:0000256" key="3">
    <source>
        <dbReference type="ARBA" id="ARBA00022525"/>
    </source>
</evidence>
<dbReference type="InterPro" id="IPR018202">
    <property type="entry name" value="Ser_caboxypep_ser_AS"/>
</dbReference>
<dbReference type="AlphaFoldDB" id="A0A6J5TMY4"/>
<feature type="region of interest" description="Disordered" evidence="10">
    <location>
        <begin position="1"/>
        <end position="30"/>
    </location>
</feature>
<keyword evidence="7" id="KW-0378">Hydrolase</keyword>
<feature type="compositionally biased region" description="Polar residues" evidence="10">
    <location>
        <begin position="9"/>
        <end position="24"/>
    </location>
</feature>
<dbReference type="SUPFAM" id="SSF53474">
    <property type="entry name" value="alpha/beta-Hydrolases"/>
    <property type="match status" value="1"/>
</dbReference>
<evidence type="ECO:0000256" key="7">
    <source>
        <dbReference type="ARBA" id="ARBA00022801"/>
    </source>
</evidence>
<dbReference type="GO" id="GO:0004185">
    <property type="term" value="F:serine-type carboxypeptidase activity"/>
    <property type="evidence" value="ECO:0007669"/>
    <property type="project" value="InterPro"/>
</dbReference>
<evidence type="ECO:0000256" key="9">
    <source>
        <dbReference type="ARBA" id="ARBA00023180"/>
    </source>
</evidence>
<dbReference type="PANTHER" id="PTHR33524:SF1">
    <property type="entry name" value="SET DOMAIN-CONTAINING PROTEIN"/>
    <property type="match status" value="1"/>
</dbReference>
<protein>
    <submittedName>
        <fullName evidence="11">Uncharacterized protein</fullName>
    </submittedName>
</protein>
<dbReference type="InterPro" id="IPR040415">
    <property type="entry name" value="SETD9"/>
</dbReference>
<organism evidence="11 12">
    <name type="scientific">Prunus armeniaca</name>
    <name type="common">Apricot</name>
    <name type="synonym">Armeniaca vulgaris</name>
    <dbReference type="NCBI Taxonomy" id="36596"/>
    <lineage>
        <taxon>Eukaryota</taxon>
        <taxon>Viridiplantae</taxon>
        <taxon>Streptophyta</taxon>
        <taxon>Embryophyta</taxon>
        <taxon>Tracheophyta</taxon>
        <taxon>Spermatophyta</taxon>
        <taxon>Magnoliopsida</taxon>
        <taxon>eudicotyledons</taxon>
        <taxon>Gunneridae</taxon>
        <taxon>Pentapetalae</taxon>
        <taxon>rosids</taxon>
        <taxon>fabids</taxon>
        <taxon>Rosales</taxon>
        <taxon>Rosaceae</taxon>
        <taxon>Amygdaloideae</taxon>
        <taxon>Amygdaleae</taxon>
        <taxon>Prunus</taxon>
    </lineage>
</organism>
<dbReference type="Proteomes" id="UP000507222">
    <property type="component" value="Unassembled WGS sequence"/>
</dbReference>
<dbReference type="Pfam" id="PF00450">
    <property type="entry name" value="Peptidase_S10"/>
    <property type="match status" value="1"/>
</dbReference>
<dbReference type="PROSITE" id="PS00560">
    <property type="entry name" value="CARBOXYPEPT_SER_HIS"/>
    <property type="match status" value="1"/>
</dbReference>
<keyword evidence="8" id="KW-1015">Disulfide bond</keyword>
<keyword evidence="3" id="KW-0964">Secreted</keyword>
<evidence type="ECO:0000256" key="10">
    <source>
        <dbReference type="SAM" id="MobiDB-lite"/>
    </source>
</evidence>
<dbReference type="FunFam" id="3.40.50.11320:FF:000001">
    <property type="entry name" value="Carboxypeptidase"/>
    <property type="match status" value="1"/>
</dbReference>
<dbReference type="Gene3D" id="3.40.50.11320">
    <property type="match status" value="1"/>
</dbReference>
<dbReference type="PANTHER" id="PTHR33524">
    <property type="entry name" value="C5ORF35"/>
    <property type="match status" value="1"/>
</dbReference>
<dbReference type="InterPro" id="IPR001563">
    <property type="entry name" value="Peptidase_S10"/>
</dbReference>
<accession>A0A6J5TMY4</accession>
<dbReference type="PRINTS" id="PR00724">
    <property type="entry name" value="CRBOXYPTASEC"/>
</dbReference>
<keyword evidence="9" id="KW-0325">Glycoprotein</keyword>
<evidence type="ECO:0000256" key="2">
    <source>
        <dbReference type="ARBA" id="ARBA00009431"/>
    </source>
</evidence>
<name>A0A6J5TMY4_PRUAR</name>
<dbReference type="InterPro" id="IPR029058">
    <property type="entry name" value="AB_hydrolase_fold"/>
</dbReference>
<reference evidence="11 12" key="1">
    <citation type="submission" date="2020-05" db="EMBL/GenBank/DDBJ databases">
        <authorList>
            <person name="Campoy J."/>
            <person name="Schneeberger K."/>
            <person name="Spophaly S."/>
        </authorList>
    </citation>
    <scope>NUCLEOTIDE SEQUENCE [LARGE SCALE GENOMIC DNA]</scope>
    <source>
        <strain evidence="11">PruArmRojPasFocal</strain>
    </source>
</reference>
<dbReference type="Gene3D" id="6.10.250.940">
    <property type="match status" value="1"/>
</dbReference>
<dbReference type="PROSITE" id="PS00131">
    <property type="entry name" value="CARBOXYPEPT_SER_SER"/>
    <property type="match status" value="1"/>
</dbReference>